<keyword evidence="5 14" id="KW-0479">Metal-binding</keyword>
<feature type="binding site" evidence="14">
    <location>
        <position position="186"/>
    </location>
    <ligand>
        <name>Zn(2+)</name>
        <dbReference type="ChEBI" id="CHEBI:29105"/>
        <label>2</label>
    </ligand>
</feature>
<dbReference type="HAMAP" id="MF_01152">
    <property type="entry name" value="DnaJ"/>
    <property type="match status" value="1"/>
</dbReference>
<dbReference type="PANTHER" id="PTHR43096">
    <property type="entry name" value="DNAJ HOMOLOG 1, MITOCHONDRIAL-RELATED"/>
    <property type="match status" value="1"/>
</dbReference>
<dbReference type="PROSITE" id="PS00636">
    <property type="entry name" value="DNAJ_1"/>
    <property type="match status" value="1"/>
</dbReference>
<evidence type="ECO:0000259" key="17">
    <source>
        <dbReference type="PROSITE" id="PS51188"/>
    </source>
</evidence>
<dbReference type="InterPro" id="IPR001305">
    <property type="entry name" value="HSP_DnaJ_Cys-rich_dom"/>
</dbReference>
<dbReference type="InterPro" id="IPR002939">
    <property type="entry name" value="DnaJ_C"/>
</dbReference>
<evidence type="ECO:0000256" key="4">
    <source>
        <dbReference type="ARBA" id="ARBA00022705"/>
    </source>
</evidence>
<evidence type="ECO:0000256" key="14">
    <source>
        <dbReference type="HAMAP-Rule" id="MF_01152"/>
    </source>
</evidence>
<dbReference type="FunFam" id="1.10.287.110:FF:000034">
    <property type="entry name" value="Chaperone protein DnaJ"/>
    <property type="match status" value="1"/>
</dbReference>
<dbReference type="PRINTS" id="PR00625">
    <property type="entry name" value="JDOMAIN"/>
</dbReference>
<organism evidence="18">
    <name type="scientific">uncultured Desulfobacterium sp</name>
    <dbReference type="NCBI Taxonomy" id="201089"/>
    <lineage>
        <taxon>Bacteria</taxon>
        <taxon>Pseudomonadati</taxon>
        <taxon>Thermodesulfobacteriota</taxon>
        <taxon>Desulfobacteria</taxon>
        <taxon>Desulfobacterales</taxon>
        <taxon>Desulfobacteriaceae</taxon>
        <taxon>Desulfobacterium</taxon>
        <taxon>environmental samples</taxon>
    </lineage>
</organism>
<keyword evidence="3 14" id="KW-0963">Cytoplasm</keyword>
<proteinExistence type="inferred from homology"/>
<dbReference type="InterPro" id="IPR008971">
    <property type="entry name" value="HSP40/DnaJ_pept-bd"/>
</dbReference>
<dbReference type="InterPro" id="IPR001623">
    <property type="entry name" value="DnaJ_domain"/>
</dbReference>
<keyword evidence="10 14" id="KW-0143">Chaperone</keyword>
<comment type="similarity">
    <text evidence="12 14">Belongs to the DnaJ family.</text>
</comment>
<evidence type="ECO:0000259" key="16">
    <source>
        <dbReference type="PROSITE" id="PS50076"/>
    </source>
</evidence>
<dbReference type="GO" id="GO:0005524">
    <property type="term" value="F:ATP binding"/>
    <property type="evidence" value="ECO:0007669"/>
    <property type="project" value="InterPro"/>
</dbReference>
<dbReference type="NCBIfam" id="NF008035">
    <property type="entry name" value="PRK10767.1"/>
    <property type="match status" value="1"/>
</dbReference>
<feature type="binding site" evidence="14">
    <location>
        <position position="200"/>
    </location>
    <ligand>
        <name>Zn(2+)</name>
        <dbReference type="ChEBI" id="CHEBI:29105"/>
        <label>1</label>
    </ligand>
</feature>
<dbReference type="GO" id="GO:0005737">
    <property type="term" value="C:cytoplasm"/>
    <property type="evidence" value="ECO:0007669"/>
    <property type="project" value="UniProtKB-SubCell"/>
</dbReference>
<keyword evidence="8 14" id="KW-0862">Zinc</keyword>
<dbReference type="InterPro" id="IPR012724">
    <property type="entry name" value="DnaJ"/>
</dbReference>
<feature type="binding site" evidence="14">
    <location>
        <position position="167"/>
    </location>
    <ligand>
        <name>Zn(2+)</name>
        <dbReference type="ChEBI" id="CHEBI:29105"/>
        <label>2</label>
    </ligand>
</feature>
<dbReference type="FunFam" id="2.60.260.20:FF:000004">
    <property type="entry name" value="Molecular chaperone DnaJ"/>
    <property type="match status" value="1"/>
</dbReference>
<dbReference type="GO" id="GO:0051082">
    <property type="term" value="F:unfolded protein binding"/>
    <property type="evidence" value="ECO:0007669"/>
    <property type="project" value="UniProtKB-UniRule"/>
</dbReference>
<dbReference type="NCBIfam" id="TIGR02349">
    <property type="entry name" value="DnaJ_bact"/>
    <property type="match status" value="1"/>
</dbReference>
<dbReference type="GO" id="GO:0031072">
    <property type="term" value="F:heat shock protein binding"/>
    <property type="evidence" value="ECO:0007669"/>
    <property type="project" value="InterPro"/>
</dbReference>
<feature type="repeat" description="CXXCXGXG motif" evidence="14">
    <location>
        <begin position="147"/>
        <end position="154"/>
    </location>
</feature>
<dbReference type="EMBL" id="FR695866">
    <property type="protein sequence ID" value="CBX27632.1"/>
    <property type="molecule type" value="Genomic_DNA"/>
</dbReference>
<reference evidence="18" key="1">
    <citation type="journal article" date="2011" name="Environ. Microbiol.">
        <title>Genomic insights into the metabolic potential of the polycyclic aromatic hydrocarbon degrading sulfate-reducing Deltaproteobacterium N47.</title>
        <authorList>
            <person name="Bergmann F."/>
            <person name="Selesi D."/>
            <person name="Weinmaier T."/>
            <person name="Tischler P."/>
            <person name="Rattei T."/>
            <person name="Meckenstock R.U."/>
        </authorList>
    </citation>
    <scope>NUCLEOTIDE SEQUENCE</scope>
</reference>
<keyword evidence="4 14" id="KW-0235">DNA replication</keyword>
<evidence type="ECO:0000256" key="2">
    <source>
        <dbReference type="ARBA" id="ARBA00011738"/>
    </source>
</evidence>
<dbReference type="InterPro" id="IPR036410">
    <property type="entry name" value="HSP_DnaJ_Cys-rich_dom_sf"/>
</dbReference>
<keyword evidence="9 14" id="KW-0346">Stress response</keyword>
<keyword evidence="7 14" id="KW-0863">Zinc-finger</keyword>
<dbReference type="GO" id="GO:0042026">
    <property type="term" value="P:protein refolding"/>
    <property type="evidence" value="ECO:0007669"/>
    <property type="project" value="TreeGrafter"/>
</dbReference>
<dbReference type="AlphaFoldDB" id="E1YAN8"/>
<comment type="domain">
    <text evidence="14">The J domain is necessary and sufficient to stimulate DnaK ATPase activity. Zinc center 1 plays an important role in the autonomous, DnaK-independent chaperone activity of DnaJ. Zinc center 2 is essential for interaction with DnaK and for DnaJ activity.</text>
</comment>
<evidence type="ECO:0000256" key="10">
    <source>
        <dbReference type="ARBA" id="ARBA00023186"/>
    </source>
</evidence>
<feature type="binding site" evidence="14">
    <location>
        <position position="150"/>
    </location>
    <ligand>
        <name>Zn(2+)</name>
        <dbReference type="ChEBI" id="CHEBI:29105"/>
        <label>1</label>
    </ligand>
</feature>
<dbReference type="FunFam" id="2.10.230.10:FF:000002">
    <property type="entry name" value="Molecular chaperone DnaJ"/>
    <property type="match status" value="1"/>
</dbReference>
<feature type="repeat" description="CXXCXGXG motif" evidence="14">
    <location>
        <begin position="200"/>
        <end position="207"/>
    </location>
</feature>
<dbReference type="InterPro" id="IPR036869">
    <property type="entry name" value="J_dom_sf"/>
</dbReference>
<evidence type="ECO:0000256" key="9">
    <source>
        <dbReference type="ARBA" id="ARBA00023016"/>
    </source>
</evidence>
<dbReference type="CDD" id="cd10747">
    <property type="entry name" value="DnaJ_C"/>
    <property type="match status" value="1"/>
</dbReference>
<protein>
    <recommendedName>
        <fullName evidence="13 14">Chaperone protein DnaJ</fullName>
    </recommendedName>
</protein>
<dbReference type="NCBIfam" id="NF010887">
    <property type="entry name" value="PRK14294.1"/>
    <property type="match status" value="1"/>
</dbReference>
<dbReference type="Gene3D" id="1.10.287.110">
    <property type="entry name" value="DnaJ domain"/>
    <property type="match status" value="1"/>
</dbReference>
<gene>
    <name evidence="14" type="primary">dnaJ</name>
    <name evidence="18" type="ORF">N47_H24540</name>
</gene>
<feature type="repeat" description="CXXCXGXG motif" evidence="14">
    <location>
        <begin position="164"/>
        <end position="171"/>
    </location>
</feature>
<dbReference type="GO" id="GO:0009408">
    <property type="term" value="P:response to heat"/>
    <property type="evidence" value="ECO:0007669"/>
    <property type="project" value="InterPro"/>
</dbReference>
<comment type="cofactor">
    <cofactor evidence="14">
        <name>Zn(2+)</name>
        <dbReference type="ChEBI" id="CHEBI:29105"/>
    </cofactor>
    <text evidence="14">Binds 2 Zn(2+) ions per monomer.</text>
</comment>
<comment type="function">
    <text evidence="11 14">Participates actively in the response to hyperosmotic and heat shock by preventing the aggregation of stress-denatured proteins and by disaggregating proteins, also in an autonomous, DnaK-independent fashion. Unfolded proteins bind initially to DnaJ; upon interaction with the DnaJ-bound protein, DnaK hydrolyzes its bound ATP, resulting in the formation of a stable complex. GrpE releases ADP from DnaK; ATP binding to DnaK triggers the release of the substrate protein, thus completing the reaction cycle. Several rounds of ATP-dependent interactions between DnaJ, DnaK and GrpE are required for fully efficient folding. Also involved, together with DnaK and GrpE, in the DNA replication of plasmids through activation of initiation proteins.</text>
</comment>
<dbReference type="Pfam" id="PF01556">
    <property type="entry name" value="DnaJ_C"/>
    <property type="match status" value="1"/>
</dbReference>
<name>E1YAN8_9BACT</name>
<evidence type="ECO:0000256" key="15">
    <source>
        <dbReference type="PROSITE-ProRule" id="PRU00546"/>
    </source>
</evidence>
<dbReference type="PROSITE" id="PS50076">
    <property type="entry name" value="DNAJ_2"/>
    <property type="match status" value="1"/>
</dbReference>
<feature type="binding site" evidence="14">
    <location>
        <position position="164"/>
    </location>
    <ligand>
        <name>Zn(2+)</name>
        <dbReference type="ChEBI" id="CHEBI:29105"/>
        <label>2</label>
    </ligand>
</feature>
<dbReference type="InterPro" id="IPR018253">
    <property type="entry name" value="DnaJ_domain_CS"/>
</dbReference>
<sequence>MTTKRDYYEILGASRSASPDELKAAYRKLALKYHPDRNPGDKESEEKFKEAAEAYEVLHDQKKRAIYDQYGHQGLSGSGFSGFGGFEDIFSSFSDIFEDFFGFGGGGGRSRSRSQRGSDLRYDISLTFMEAAFGIEKEITIEKAETCQECLGSGSEPGTQPETCRHCHGTGQLSQSQGFFTLRTACHFCQGSGQIITHPCNKCHGTGKTIINKKVSLKIPAGVDSGSRLRLTGEGESGPYGGTSGDLYVFISVQAHEFFERDEADVYCKIPISFVQATLGDKITIPTLNGKKTITIPKGTQPGEAIRLHGEGIPHLRNHMRGDLIIQLNIKTPINLTKKQEALLKEFSELESSKFSTKLKNILHSVSTGNSK</sequence>
<dbReference type="CDD" id="cd10719">
    <property type="entry name" value="DnaJ_zf"/>
    <property type="match status" value="1"/>
</dbReference>
<dbReference type="Gene3D" id="2.10.230.10">
    <property type="entry name" value="Heat shock protein DnaJ, cysteine-rich domain"/>
    <property type="match status" value="1"/>
</dbReference>
<comment type="subunit">
    <text evidence="2 14">Homodimer.</text>
</comment>
<evidence type="ECO:0000256" key="6">
    <source>
        <dbReference type="ARBA" id="ARBA00022737"/>
    </source>
</evidence>
<evidence type="ECO:0000256" key="1">
    <source>
        <dbReference type="ARBA" id="ARBA00004496"/>
    </source>
</evidence>
<evidence type="ECO:0000256" key="12">
    <source>
        <dbReference type="ARBA" id="ARBA00061004"/>
    </source>
</evidence>
<evidence type="ECO:0000256" key="5">
    <source>
        <dbReference type="ARBA" id="ARBA00022723"/>
    </source>
</evidence>
<feature type="binding site" evidence="14">
    <location>
        <position position="147"/>
    </location>
    <ligand>
        <name>Zn(2+)</name>
        <dbReference type="ChEBI" id="CHEBI:29105"/>
        <label>1</label>
    </ligand>
</feature>
<dbReference type="Pfam" id="PF00684">
    <property type="entry name" value="DnaJ_CXXCXGXG"/>
    <property type="match status" value="1"/>
</dbReference>
<evidence type="ECO:0000256" key="11">
    <source>
        <dbReference type="ARBA" id="ARBA00053423"/>
    </source>
</evidence>
<dbReference type="SUPFAM" id="SSF49493">
    <property type="entry name" value="HSP40/DnaJ peptide-binding domain"/>
    <property type="match status" value="2"/>
</dbReference>
<evidence type="ECO:0000256" key="7">
    <source>
        <dbReference type="ARBA" id="ARBA00022771"/>
    </source>
</evidence>
<feature type="zinc finger region" description="CR-type" evidence="15">
    <location>
        <begin position="134"/>
        <end position="212"/>
    </location>
</feature>
<dbReference type="PANTHER" id="PTHR43096:SF48">
    <property type="entry name" value="CHAPERONE PROTEIN DNAJ"/>
    <property type="match status" value="1"/>
</dbReference>
<evidence type="ECO:0000256" key="3">
    <source>
        <dbReference type="ARBA" id="ARBA00022490"/>
    </source>
</evidence>
<dbReference type="SUPFAM" id="SSF46565">
    <property type="entry name" value="Chaperone J-domain"/>
    <property type="match status" value="1"/>
</dbReference>
<feature type="domain" description="J" evidence="16">
    <location>
        <begin position="6"/>
        <end position="71"/>
    </location>
</feature>
<dbReference type="SUPFAM" id="SSF57938">
    <property type="entry name" value="DnaJ/Hsp40 cysteine-rich domain"/>
    <property type="match status" value="1"/>
</dbReference>
<dbReference type="GO" id="GO:0006260">
    <property type="term" value="P:DNA replication"/>
    <property type="evidence" value="ECO:0007669"/>
    <property type="project" value="UniProtKB-KW"/>
</dbReference>
<evidence type="ECO:0000256" key="8">
    <source>
        <dbReference type="ARBA" id="ARBA00022833"/>
    </source>
</evidence>
<accession>E1YAN8</accession>
<evidence type="ECO:0000256" key="13">
    <source>
        <dbReference type="ARBA" id="ARBA00067609"/>
    </source>
</evidence>
<feature type="binding site" evidence="14">
    <location>
        <position position="189"/>
    </location>
    <ligand>
        <name>Zn(2+)</name>
        <dbReference type="ChEBI" id="CHEBI:29105"/>
        <label>2</label>
    </ligand>
</feature>
<feature type="domain" description="CR-type" evidence="17">
    <location>
        <begin position="134"/>
        <end position="212"/>
    </location>
</feature>
<keyword evidence="6 14" id="KW-0677">Repeat</keyword>
<evidence type="ECO:0000313" key="18">
    <source>
        <dbReference type="EMBL" id="CBX27632.1"/>
    </source>
</evidence>
<feature type="repeat" description="CXXCXGXG motif" evidence="14">
    <location>
        <begin position="186"/>
        <end position="193"/>
    </location>
</feature>
<dbReference type="GO" id="GO:0008270">
    <property type="term" value="F:zinc ion binding"/>
    <property type="evidence" value="ECO:0007669"/>
    <property type="project" value="UniProtKB-UniRule"/>
</dbReference>
<comment type="subcellular location">
    <subcellularLocation>
        <location evidence="1 14">Cytoplasm</location>
    </subcellularLocation>
</comment>
<dbReference type="CDD" id="cd06257">
    <property type="entry name" value="DnaJ"/>
    <property type="match status" value="1"/>
</dbReference>
<feature type="binding site" evidence="14">
    <location>
        <position position="203"/>
    </location>
    <ligand>
        <name>Zn(2+)</name>
        <dbReference type="ChEBI" id="CHEBI:29105"/>
        <label>1</label>
    </ligand>
</feature>
<dbReference type="Pfam" id="PF00226">
    <property type="entry name" value="DnaJ"/>
    <property type="match status" value="1"/>
</dbReference>
<dbReference type="Gene3D" id="2.60.260.20">
    <property type="entry name" value="Urease metallochaperone UreE, N-terminal domain"/>
    <property type="match status" value="2"/>
</dbReference>
<dbReference type="SMART" id="SM00271">
    <property type="entry name" value="DnaJ"/>
    <property type="match status" value="1"/>
</dbReference>
<dbReference type="PROSITE" id="PS51188">
    <property type="entry name" value="ZF_CR"/>
    <property type="match status" value="1"/>
</dbReference>